<dbReference type="Ensembl" id="ENSBGRT00000028113.1">
    <property type="protein sequence ID" value="ENSBGRP00000024382.1"/>
    <property type="gene ID" value="ENSBGRG00000015254.1"/>
</dbReference>
<keyword evidence="1" id="KW-0175">Coiled coil</keyword>
<dbReference type="PANTHER" id="PTHR28375:SF1">
    <property type="entry name" value="PROTEIN HINDERIN"/>
    <property type="match status" value="1"/>
</dbReference>
<dbReference type="PANTHER" id="PTHR28375">
    <property type="entry name" value="PROTEIN HINDERIN"/>
    <property type="match status" value="1"/>
</dbReference>
<accession>A0A8B9XRM8</accession>
<feature type="region of interest" description="Disordered" evidence="2">
    <location>
        <begin position="186"/>
        <end position="205"/>
    </location>
</feature>
<dbReference type="GeneTree" id="ENSGT00390000011152"/>
<evidence type="ECO:0000313" key="4">
    <source>
        <dbReference type="Proteomes" id="UP000694520"/>
    </source>
</evidence>
<dbReference type="Pfam" id="PF15369">
    <property type="entry name" value="KIAA1328"/>
    <property type="match status" value="1"/>
</dbReference>
<dbReference type="InterPro" id="IPR032736">
    <property type="entry name" value="Hinderin"/>
</dbReference>
<reference evidence="3" key="2">
    <citation type="submission" date="2025-08" db="UniProtKB">
        <authorList>
            <consortium name="Ensembl"/>
        </authorList>
    </citation>
    <scope>IDENTIFICATION</scope>
</reference>
<evidence type="ECO:0000313" key="3">
    <source>
        <dbReference type="Ensembl" id="ENSBGRP00000024382.1"/>
    </source>
</evidence>
<gene>
    <name evidence="3" type="primary">KIAA1328</name>
</gene>
<organism evidence="3 4">
    <name type="scientific">Bos mutus grunniens</name>
    <name type="common">Wild yak</name>
    <name type="synonym">Bos grunniens</name>
    <dbReference type="NCBI Taxonomy" id="30521"/>
    <lineage>
        <taxon>Eukaryota</taxon>
        <taxon>Metazoa</taxon>
        <taxon>Chordata</taxon>
        <taxon>Craniata</taxon>
        <taxon>Vertebrata</taxon>
        <taxon>Euteleostomi</taxon>
        <taxon>Mammalia</taxon>
        <taxon>Eutheria</taxon>
        <taxon>Laurasiatheria</taxon>
        <taxon>Artiodactyla</taxon>
        <taxon>Ruminantia</taxon>
        <taxon>Pecora</taxon>
        <taxon>Bovidae</taxon>
        <taxon>Bovinae</taxon>
        <taxon>Bos</taxon>
    </lineage>
</organism>
<protein>
    <submittedName>
        <fullName evidence="3">KIAA1328</fullName>
    </submittedName>
</protein>
<dbReference type="AlphaFoldDB" id="A0A8B9XRM8"/>
<dbReference type="Proteomes" id="UP000694520">
    <property type="component" value="Chromosome 21"/>
</dbReference>
<proteinExistence type="predicted"/>
<feature type="coiled-coil region" evidence="1">
    <location>
        <begin position="95"/>
        <end position="147"/>
    </location>
</feature>
<reference evidence="3" key="1">
    <citation type="submission" date="2019-05" db="EMBL/GenBank/DDBJ databases">
        <authorList>
            <person name="Zhang S."/>
            <person name="Liu J."/>
        </authorList>
    </citation>
    <scope>NUCLEOTIDE SEQUENCE [LARGE SCALE GENOMIC DNA]</scope>
</reference>
<sequence length="205" mass="23240">MLLRRAEPPSKSDISDEEQSVVYVPGISTEGNIRSRHKMVNPKADVKLKTSRVTTTPVSMEYLKGAGDSVDEQCLYIPLSFCRGEIKSASLKDLCLEDKRRIANLIKELARVSEEKEVTEERLKAEQESFEKKIRQLEEQNELIIKERLNIKIHRTRLSDFTFTFPLHASEKEMATHSNVLTWRIPGTGEPGGLPSVGSHRVGHD</sequence>
<keyword evidence="4" id="KW-1185">Reference proteome</keyword>
<evidence type="ECO:0000256" key="1">
    <source>
        <dbReference type="SAM" id="Coils"/>
    </source>
</evidence>
<reference evidence="3" key="3">
    <citation type="submission" date="2025-09" db="UniProtKB">
        <authorList>
            <consortium name="Ensembl"/>
        </authorList>
    </citation>
    <scope>IDENTIFICATION</scope>
</reference>
<name>A0A8B9XRM8_BOSMU</name>
<evidence type="ECO:0000256" key="2">
    <source>
        <dbReference type="SAM" id="MobiDB-lite"/>
    </source>
</evidence>